<accession>A0A2S2NC66</accession>
<proteinExistence type="predicted"/>
<evidence type="ECO:0000313" key="2">
    <source>
        <dbReference type="EMBL" id="MBY14739.1"/>
    </source>
</evidence>
<feature type="chain" id="PRO_5015515694" evidence="1">
    <location>
        <begin position="26"/>
        <end position="179"/>
    </location>
</feature>
<dbReference type="EMBL" id="GGMR01002120">
    <property type="protein sequence ID" value="MBY14739.1"/>
    <property type="molecule type" value="Transcribed_RNA"/>
</dbReference>
<gene>
    <name evidence="2" type="ORF">g.30451</name>
</gene>
<keyword evidence="1" id="KW-0732">Signal</keyword>
<protein>
    <submittedName>
        <fullName evidence="2">Uncharacterized protein</fullName>
    </submittedName>
</protein>
<feature type="signal peptide" evidence="1">
    <location>
        <begin position="1"/>
        <end position="25"/>
    </location>
</feature>
<reference evidence="2" key="1">
    <citation type="submission" date="2018-04" db="EMBL/GenBank/DDBJ databases">
        <title>Transcriptome of Schizaphis graminum biotype I.</title>
        <authorList>
            <person name="Scully E.D."/>
            <person name="Geib S.M."/>
            <person name="Palmer N.A."/>
            <person name="Koch K."/>
            <person name="Bradshaw J."/>
            <person name="Heng-Moss T."/>
            <person name="Sarath G."/>
        </authorList>
    </citation>
    <scope>NUCLEOTIDE SEQUENCE</scope>
</reference>
<dbReference type="AlphaFoldDB" id="A0A2S2NC66"/>
<name>A0A2S2NC66_SCHGA</name>
<evidence type="ECO:0000256" key="1">
    <source>
        <dbReference type="SAM" id="SignalP"/>
    </source>
</evidence>
<organism evidence="2">
    <name type="scientific">Schizaphis graminum</name>
    <name type="common">Green bug aphid</name>
    <dbReference type="NCBI Taxonomy" id="13262"/>
    <lineage>
        <taxon>Eukaryota</taxon>
        <taxon>Metazoa</taxon>
        <taxon>Ecdysozoa</taxon>
        <taxon>Arthropoda</taxon>
        <taxon>Hexapoda</taxon>
        <taxon>Insecta</taxon>
        <taxon>Pterygota</taxon>
        <taxon>Neoptera</taxon>
        <taxon>Paraneoptera</taxon>
        <taxon>Hemiptera</taxon>
        <taxon>Sternorrhyncha</taxon>
        <taxon>Aphidomorpha</taxon>
        <taxon>Aphidoidea</taxon>
        <taxon>Aphididae</taxon>
        <taxon>Aphidini</taxon>
        <taxon>Schizaphis</taxon>
    </lineage>
</organism>
<sequence>MMKIWFNLTISAFVAIVFVVSSVNTNPVSQDLDNQSRPTEPSVKQLSDIHNLLISHISSNISNSTTHTSANTTSETFMFNNNTTVFVEETNKDTTNYTSSEETNMIQSTTLVNVETVIKGQITENVYSTTTSKPDLVYIIDQLSPSHIPGAIIDPKDFTCPDEYTLDTNGNCVTTFPDL</sequence>